<protein>
    <submittedName>
        <fullName evidence="1">Uncharacterized protein</fullName>
    </submittedName>
</protein>
<gene>
    <name evidence="1" type="ORF">BDFB_011817</name>
</gene>
<keyword evidence="2" id="KW-1185">Reference proteome</keyword>
<evidence type="ECO:0000313" key="1">
    <source>
        <dbReference type="EMBL" id="RZC42686.1"/>
    </source>
</evidence>
<comment type="caution">
    <text evidence="1">The sequence shown here is derived from an EMBL/GenBank/DDBJ whole genome shotgun (WGS) entry which is preliminary data.</text>
</comment>
<proteinExistence type="predicted"/>
<dbReference type="Proteomes" id="UP000292052">
    <property type="component" value="Unassembled WGS sequence"/>
</dbReference>
<reference evidence="1 2" key="1">
    <citation type="submission" date="2017-03" db="EMBL/GenBank/DDBJ databases">
        <title>Genome of the blue death feigning beetle - Asbolus verrucosus.</title>
        <authorList>
            <person name="Rider S.D."/>
        </authorList>
    </citation>
    <scope>NUCLEOTIDE SEQUENCE [LARGE SCALE GENOMIC DNA]</scope>
    <source>
        <strain evidence="1">Butters</strain>
        <tissue evidence="1">Head and leg muscle</tissue>
    </source>
</reference>
<feature type="non-terminal residue" evidence="1">
    <location>
        <position position="89"/>
    </location>
</feature>
<evidence type="ECO:0000313" key="2">
    <source>
        <dbReference type="Proteomes" id="UP000292052"/>
    </source>
</evidence>
<feature type="non-terminal residue" evidence="1">
    <location>
        <position position="1"/>
    </location>
</feature>
<dbReference type="AlphaFoldDB" id="A0A482WBV2"/>
<name>A0A482WBV2_ASBVE</name>
<sequence>RERWFCLSLFSGGIGENVEGHDVETGNDFVELLVDIQTFSETLIGNFEFIVDRVVYKEVITSPEAGKSSIYEEVVYEGDTNGNLLKILT</sequence>
<dbReference type="EMBL" id="QDEB01005993">
    <property type="protein sequence ID" value="RZC42686.1"/>
    <property type="molecule type" value="Genomic_DNA"/>
</dbReference>
<accession>A0A482WBV2</accession>
<organism evidence="1 2">
    <name type="scientific">Asbolus verrucosus</name>
    <name type="common">Desert ironclad beetle</name>
    <dbReference type="NCBI Taxonomy" id="1661398"/>
    <lineage>
        <taxon>Eukaryota</taxon>
        <taxon>Metazoa</taxon>
        <taxon>Ecdysozoa</taxon>
        <taxon>Arthropoda</taxon>
        <taxon>Hexapoda</taxon>
        <taxon>Insecta</taxon>
        <taxon>Pterygota</taxon>
        <taxon>Neoptera</taxon>
        <taxon>Endopterygota</taxon>
        <taxon>Coleoptera</taxon>
        <taxon>Polyphaga</taxon>
        <taxon>Cucujiformia</taxon>
        <taxon>Tenebrionidae</taxon>
        <taxon>Pimeliinae</taxon>
        <taxon>Asbolus</taxon>
    </lineage>
</organism>